<dbReference type="RefSeq" id="WP_054492365.1">
    <property type="nucleotide sequence ID" value="NZ_BBZA01000057.1"/>
</dbReference>
<dbReference type="Gene3D" id="3.30.70.80">
    <property type="entry name" value="Peptidase S8 propeptide/proteinase inhibitor I9"/>
    <property type="match status" value="1"/>
</dbReference>
<dbReference type="Proteomes" id="UP000037784">
    <property type="component" value="Unassembled WGS sequence"/>
</dbReference>
<dbReference type="InParanoid" id="A0A0M9UC13"/>
<dbReference type="EMBL" id="LGKN01000004">
    <property type="protein sequence ID" value="KPL88447.1"/>
    <property type="molecule type" value="Genomic_DNA"/>
</dbReference>
<name>A0A0M9UC13_9CHLR</name>
<dbReference type="SUPFAM" id="SSF54897">
    <property type="entry name" value="Protease propeptides/inhibitors"/>
    <property type="match status" value="1"/>
</dbReference>
<evidence type="ECO:0000313" key="1">
    <source>
        <dbReference type="EMBL" id="GAP62438.1"/>
    </source>
</evidence>
<evidence type="ECO:0000313" key="4">
    <source>
        <dbReference type="Proteomes" id="UP000050502"/>
    </source>
</evidence>
<dbReference type="InterPro" id="IPR037045">
    <property type="entry name" value="S8pro/Inhibitor_I9_sf"/>
</dbReference>
<proteinExistence type="predicted"/>
<keyword evidence="3" id="KW-1185">Reference proteome</keyword>
<dbReference type="Proteomes" id="UP000050502">
    <property type="component" value="Unassembled WGS sequence"/>
</dbReference>
<reference evidence="3" key="3">
    <citation type="submission" date="2015-08" db="EMBL/GenBank/DDBJ databases">
        <title>Draft Genome Sequence of a Heterotrophic Facultative Anaerobic Bacterium Ardenticatena maritima Strain 110S.</title>
        <authorList>
            <person name="Kawaichi S."/>
            <person name="Yoshida T."/>
            <person name="Sako Y."/>
            <person name="Nakamura R."/>
        </authorList>
    </citation>
    <scope>NUCLEOTIDE SEQUENCE [LARGE SCALE GENOMIC DNA]</scope>
    <source>
        <strain evidence="3">110S</strain>
    </source>
</reference>
<dbReference type="AlphaFoldDB" id="A0A0M9UC13"/>
<dbReference type="EMBL" id="BBZA01000057">
    <property type="protein sequence ID" value="GAP62438.1"/>
    <property type="molecule type" value="Genomic_DNA"/>
</dbReference>
<evidence type="ECO:0000313" key="3">
    <source>
        <dbReference type="Proteomes" id="UP000037784"/>
    </source>
</evidence>
<accession>A0A0M9UC13</accession>
<reference evidence="2 4" key="2">
    <citation type="submission" date="2015-07" db="EMBL/GenBank/DDBJ databases">
        <title>Whole genome sequence of Ardenticatena maritima DSM 23922.</title>
        <authorList>
            <person name="Hemp J."/>
            <person name="Ward L.M."/>
            <person name="Pace L.A."/>
            <person name="Fischer W.W."/>
        </authorList>
    </citation>
    <scope>NUCLEOTIDE SEQUENCE [LARGE SCALE GENOMIC DNA]</scope>
    <source>
        <strain evidence="2 4">110S</strain>
    </source>
</reference>
<organism evidence="1 3">
    <name type="scientific">Ardenticatena maritima</name>
    <dbReference type="NCBI Taxonomy" id="872965"/>
    <lineage>
        <taxon>Bacteria</taxon>
        <taxon>Bacillati</taxon>
        <taxon>Chloroflexota</taxon>
        <taxon>Ardenticatenia</taxon>
        <taxon>Ardenticatenales</taxon>
        <taxon>Ardenticatenaceae</taxon>
        <taxon>Ardenticatena</taxon>
    </lineage>
</organism>
<gene>
    <name evidence="1" type="ORF">ARMA_0861</name>
    <name evidence="2" type="ORF">SE16_06515</name>
</gene>
<comment type="caution">
    <text evidence="1">The sequence shown here is derived from an EMBL/GenBank/DDBJ whole genome shotgun (WGS) entry which is preliminary data.</text>
</comment>
<evidence type="ECO:0000313" key="2">
    <source>
        <dbReference type="EMBL" id="KPL88447.1"/>
    </source>
</evidence>
<protein>
    <submittedName>
        <fullName evidence="1">Uncharacterized protein</fullName>
    </submittedName>
</protein>
<reference evidence="1 3" key="1">
    <citation type="journal article" date="2015" name="Genome Announc.">
        <title>Draft Genome Sequence of a Heterotrophic Facultative Anaerobic Thermophilic Bacterium, Ardenticatena maritima Strain 110ST.</title>
        <authorList>
            <person name="Kawaichi S."/>
            <person name="Yoshida T."/>
            <person name="Sako Y."/>
            <person name="Nakamura R."/>
        </authorList>
    </citation>
    <scope>NUCLEOTIDE SEQUENCE [LARGE SCALE GENOMIC DNA]</scope>
    <source>
        <strain evidence="1 3">110S</strain>
    </source>
</reference>
<sequence>MTIFPPEWAETLRAAPQRRVAAIVRLHADAPEDEGLWKARGLHVRRRYRLMNAVAVEGPAAALLALADEPWVERIEPDPEVHL</sequence>